<gene>
    <name evidence="2" type="ORF">AAFH96_18480</name>
</gene>
<evidence type="ECO:0000313" key="3">
    <source>
        <dbReference type="Proteomes" id="UP001582793"/>
    </source>
</evidence>
<organism evidence="2 3">
    <name type="scientific">Polymorphospora lycopeni</name>
    <dbReference type="NCBI Taxonomy" id="3140240"/>
    <lineage>
        <taxon>Bacteria</taxon>
        <taxon>Bacillati</taxon>
        <taxon>Actinomycetota</taxon>
        <taxon>Actinomycetes</taxon>
        <taxon>Micromonosporales</taxon>
        <taxon>Micromonosporaceae</taxon>
        <taxon>Polymorphospora</taxon>
    </lineage>
</organism>
<dbReference type="EC" id="2.1.-.-" evidence="2"/>
<keyword evidence="2" id="KW-0489">Methyltransferase</keyword>
<keyword evidence="3" id="KW-1185">Reference proteome</keyword>
<dbReference type="EMBL" id="JBCGDC010000050">
    <property type="protein sequence ID" value="MFB6395075.1"/>
    <property type="molecule type" value="Genomic_DNA"/>
</dbReference>
<feature type="domain" description="Methyltransferase" evidence="1">
    <location>
        <begin position="153"/>
        <end position="246"/>
    </location>
</feature>
<keyword evidence="2" id="KW-0808">Transferase</keyword>
<dbReference type="CDD" id="cd02440">
    <property type="entry name" value="AdoMet_MTases"/>
    <property type="match status" value="1"/>
</dbReference>
<dbReference type="SUPFAM" id="SSF53335">
    <property type="entry name" value="S-adenosyl-L-methionine-dependent methyltransferases"/>
    <property type="match status" value="1"/>
</dbReference>
<sequence>MASVEFKHPRIAPVFTGAFAAHATVLADDLGLFRALADTALTDHDLDRPPWVENRIRIEGVLNTLCRIDAVRRTADAYRLTDFGLELGRQAPVFRLWLGGYASVLADQISGAVDPRSGVRGGVVAESSSQIGSRYIDETFIQLVDSLQPAGRICDLGCGTGRRLLKICRETGQPGLGYDISADAIRAAQATVAEARGLGIDLEINQGDATTLPRNVSGVDIVTQAFMTHHIAPDDYCTAVLASYRVRFPGARYLVVFDTVSSSDPEHPELFAPGFDYIHALQNMEPRSRADALRIFDEAGYSCQQELELAVPNSYAWVLKFGSDGP</sequence>
<dbReference type="GO" id="GO:0032259">
    <property type="term" value="P:methylation"/>
    <property type="evidence" value="ECO:0007669"/>
    <property type="project" value="UniProtKB-KW"/>
</dbReference>
<dbReference type="Gene3D" id="3.40.50.150">
    <property type="entry name" value="Vaccinia Virus protein VP39"/>
    <property type="match status" value="1"/>
</dbReference>
<accession>A0ABV5CSU1</accession>
<dbReference type="InterPro" id="IPR041698">
    <property type="entry name" value="Methyltransf_25"/>
</dbReference>
<evidence type="ECO:0000313" key="2">
    <source>
        <dbReference type="EMBL" id="MFB6395075.1"/>
    </source>
</evidence>
<reference evidence="2 3" key="1">
    <citation type="submission" date="2024-04" db="EMBL/GenBank/DDBJ databases">
        <title>Polymorphospora sp. isolated from Baiyangdian Lake in Xiong'an New Area.</title>
        <authorList>
            <person name="Zhang X."/>
            <person name="Liu J."/>
        </authorList>
    </citation>
    <scope>NUCLEOTIDE SEQUENCE [LARGE SCALE GENOMIC DNA]</scope>
    <source>
        <strain evidence="2 3">2-325</strain>
    </source>
</reference>
<dbReference type="Proteomes" id="UP001582793">
    <property type="component" value="Unassembled WGS sequence"/>
</dbReference>
<dbReference type="RefSeq" id="WP_375735019.1">
    <property type="nucleotide sequence ID" value="NZ_JBCGDC010000050.1"/>
</dbReference>
<dbReference type="GO" id="GO:0008168">
    <property type="term" value="F:methyltransferase activity"/>
    <property type="evidence" value="ECO:0007669"/>
    <property type="project" value="UniProtKB-KW"/>
</dbReference>
<evidence type="ECO:0000259" key="1">
    <source>
        <dbReference type="Pfam" id="PF13649"/>
    </source>
</evidence>
<dbReference type="InterPro" id="IPR029063">
    <property type="entry name" value="SAM-dependent_MTases_sf"/>
</dbReference>
<dbReference type="Pfam" id="PF13649">
    <property type="entry name" value="Methyltransf_25"/>
    <property type="match status" value="1"/>
</dbReference>
<comment type="caution">
    <text evidence="2">The sequence shown here is derived from an EMBL/GenBank/DDBJ whole genome shotgun (WGS) entry which is preliminary data.</text>
</comment>
<name>A0ABV5CSU1_9ACTN</name>
<protein>
    <submittedName>
        <fullName evidence="2">Class I SAM-dependent methyltransferase</fullName>
        <ecNumber evidence="2">2.1.-.-</ecNumber>
    </submittedName>
</protein>
<proteinExistence type="predicted"/>